<proteinExistence type="predicted"/>
<accession>A0A1D8NCG7</accession>
<evidence type="ECO:0000313" key="2">
    <source>
        <dbReference type="EMBL" id="AOW03326.1"/>
    </source>
</evidence>
<dbReference type="Gene3D" id="3.40.50.10810">
    <property type="entry name" value="Tandem AAA-ATPase domain"/>
    <property type="match status" value="1"/>
</dbReference>
<evidence type="ECO:0000313" key="3">
    <source>
        <dbReference type="Proteomes" id="UP000182444"/>
    </source>
</evidence>
<dbReference type="RefSeq" id="XP_502198.3">
    <property type="nucleotide sequence ID" value="XM_502198.3"/>
</dbReference>
<protein>
    <submittedName>
        <fullName evidence="2">Uncharacterized protein</fullName>
    </submittedName>
</protein>
<dbReference type="VEuPathDB" id="FungiDB:YALI0_C23837g"/>
<dbReference type="VEuPathDB" id="FungiDB:YALI1_C32838g"/>
<feature type="region of interest" description="Disordered" evidence="1">
    <location>
        <begin position="1"/>
        <end position="47"/>
    </location>
</feature>
<evidence type="ECO:0000256" key="1">
    <source>
        <dbReference type="SAM" id="MobiDB-lite"/>
    </source>
</evidence>
<dbReference type="InterPro" id="IPR038718">
    <property type="entry name" value="SNF2-like_sf"/>
</dbReference>
<dbReference type="GeneID" id="2909598"/>
<dbReference type="EMBL" id="CP017555">
    <property type="protein sequence ID" value="AOW03326.1"/>
    <property type="molecule type" value="Genomic_DNA"/>
</dbReference>
<dbReference type="KEGG" id="yli:2909598"/>
<gene>
    <name evidence="2" type="ORF">YALI1_C32838g</name>
</gene>
<name>A0A1D8NCG7_YARLL</name>
<dbReference type="AlphaFoldDB" id="A0A1D8NCG7"/>
<organism evidence="2 3">
    <name type="scientific">Yarrowia lipolytica</name>
    <name type="common">Candida lipolytica</name>
    <dbReference type="NCBI Taxonomy" id="4952"/>
    <lineage>
        <taxon>Eukaryota</taxon>
        <taxon>Fungi</taxon>
        <taxon>Dikarya</taxon>
        <taxon>Ascomycota</taxon>
        <taxon>Saccharomycotina</taxon>
        <taxon>Dipodascomycetes</taxon>
        <taxon>Dipodascales</taxon>
        <taxon>Dipodascales incertae sedis</taxon>
        <taxon>Yarrowia</taxon>
    </lineage>
</organism>
<feature type="compositionally biased region" description="Low complexity" evidence="1">
    <location>
        <begin position="1"/>
        <end position="18"/>
    </location>
</feature>
<dbReference type="Proteomes" id="UP000182444">
    <property type="component" value="Chromosome 1C"/>
</dbReference>
<sequence length="252" mass="28893">MRATTTTNNSTDTTSSENSPPPAVSSDYYGDTSSDEENNTDQPPCINYGKGNAYQYRRDLKFSIWSELGSEAWDLKVLGSLVKMGLGAELDDSLKRLLWGEHPYKEIKGNNWVGRATHKGKINQFIALILFNSGTLNKAMYQGRFVLCNTTLVVTDDESADEWMRQLKDRAPDICTLKLPNPKHAKHRIDLFHVVVTTYSHMNETSKDNSQLWNCKFRRVIFDNHSDSREFKKFLDSHSVYSDRQWCLLHTT</sequence>
<reference evidence="2 3" key="1">
    <citation type="journal article" date="2016" name="PLoS ONE">
        <title>Sequence Assembly of Yarrowia lipolytica Strain W29/CLIB89 Shows Transposable Element Diversity.</title>
        <authorList>
            <person name="Magnan C."/>
            <person name="Yu J."/>
            <person name="Chang I."/>
            <person name="Jahn E."/>
            <person name="Kanomata Y."/>
            <person name="Wu J."/>
            <person name="Zeller M."/>
            <person name="Oakes M."/>
            <person name="Baldi P."/>
            <person name="Sandmeyer S."/>
        </authorList>
    </citation>
    <scope>NUCLEOTIDE SEQUENCE [LARGE SCALE GENOMIC DNA]</scope>
    <source>
        <strain evidence="3">CLIB89(W29)</strain>
    </source>
</reference>